<dbReference type="EMBL" id="CP033433">
    <property type="protein sequence ID" value="AYQ73768.1"/>
    <property type="molecule type" value="Genomic_DNA"/>
</dbReference>
<dbReference type="AlphaFoldDB" id="A0A3G3JZU4"/>
<dbReference type="FunFam" id="3.30.70.360:FF:000004">
    <property type="entry name" value="Peptidase M20 domain-containing protein 2"/>
    <property type="match status" value="1"/>
</dbReference>
<feature type="domain" description="Peptidase M20 dimerisation" evidence="2">
    <location>
        <begin position="176"/>
        <end position="267"/>
    </location>
</feature>
<reference evidence="3 4" key="1">
    <citation type="submission" date="2018-10" db="EMBL/GenBank/DDBJ databases">
        <title>Genome Sequence of Cohnella sp.</title>
        <authorList>
            <person name="Srinivasan S."/>
            <person name="Kim M.K."/>
        </authorList>
    </citation>
    <scope>NUCLEOTIDE SEQUENCE [LARGE SCALE GENOMIC DNA]</scope>
    <source>
        <strain evidence="3 4">18JY8-7</strain>
    </source>
</reference>
<dbReference type="SUPFAM" id="SSF53187">
    <property type="entry name" value="Zn-dependent exopeptidases"/>
    <property type="match status" value="1"/>
</dbReference>
<protein>
    <recommendedName>
        <fullName evidence="1">Peptidase M20 domain-containing protein 2</fullName>
    </recommendedName>
</protein>
<dbReference type="InterPro" id="IPR017439">
    <property type="entry name" value="Amidohydrolase"/>
</dbReference>
<dbReference type="Gene3D" id="3.40.630.10">
    <property type="entry name" value="Zn peptidases"/>
    <property type="match status" value="1"/>
</dbReference>
<evidence type="ECO:0000313" key="3">
    <source>
        <dbReference type="EMBL" id="AYQ73768.1"/>
    </source>
</evidence>
<dbReference type="GO" id="GO:0046657">
    <property type="term" value="P:folic acid catabolic process"/>
    <property type="evidence" value="ECO:0007669"/>
    <property type="project" value="TreeGrafter"/>
</dbReference>
<dbReference type="GO" id="GO:0071713">
    <property type="term" value="F:para-aminobenzoyl-glutamate hydrolase activity"/>
    <property type="evidence" value="ECO:0007669"/>
    <property type="project" value="TreeGrafter"/>
</dbReference>
<dbReference type="Pfam" id="PF07687">
    <property type="entry name" value="M20_dimer"/>
    <property type="match status" value="1"/>
</dbReference>
<accession>A0A3G3JZU4</accession>
<evidence type="ECO:0000256" key="1">
    <source>
        <dbReference type="PIRNR" id="PIRNR037226"/>
    </source>
</evidence>
<dbReference type="InterPro" id="IPR011650">
    <property type="entry name" value="Peptidase_M20_dimer"/>
</dbReference>
<evidence type="ECO:0000313" key="4">
    <source>
        <dbReference type="Proteomes" id="UP000269097"/>
    </source>
</evidence>
<dbReference type="GO" id="GO:0005737">
    <property type="term" value="C:cytoplasm"/>
    <property type="evidence" value="ECO:0007669"/>
    <property type="project" value="TreeGrafter"/>
</dbReference>
<dbReference type="SUPFAM" id="SSF55031">
    <property type="entry name" value="Bacterial exopeptidase dimerisation domain"/>
    <property type="match status" value="1"/>
</dbReference>
<dbReference type="PANTHER" id="PTHR30575">
    <property type="entry name" value="PEPTIDASE M20"/>
    <property type="match status" value="1"/>
</dbReference>
<dbReference type="PIRSF" id="PIRSF037226">
    <property type="entry name" value="Amidohydrolase_ACY1L2_prd"/>
    <property type="match status" value="1"/>
</dbReference>
<proteinExistence type="inferred from homology"/>
<dbReference type="GO" id="GO:0016805">
    <property type="term" value="F:dipeptidase activity"/>
    <property type="evidence" value="ECO:0007669"/>
    <property type="project" value="InterPro"/>
</dbReference>
<comment type="similarity">
    <text evidence="1">Belongs to the peptidase M20A family.</text>
</comment>
<dbReference type="KEGG" id="coh:EAV92_15010"/>
<dbReference type="CDD" id="cd03887">
    <property type="entry name" value="M20_Acy1L2"/>
    <property type="match status" value="1"/>
</dbReference>
<keyword evidence="4" id="KW-1185">Reference proteome</keyword>
<dbReference type="Proteomes" id="UP000269097">
    <property type="component" value="Chromosome"/>
</dbReference>
<dbReference type="InterPro" id="IPR017144">
    <property type="entry name" value="Xaa-Arg_dipeptidase"/>
</dbReference>
<sequence>MNPNPNPIKNRIREAIEAQAANLKEIAAYIGAHPELGHEEKLASTRLTEELEKLGYSVERGTLGLSTAFIAEYRSSKPGPVIALLAEYDALPEIGHACGHHLICTMALGAAAGLRAVLDETGGTLRVYGTPAEETKGAKVDMAAAGLFDRCDVALMAHPYHIFERSGTSLAMDALQFEFHGKPAHAAANPELGINALDAVIQLFNSVNALRQQTPDHARIHGIISHGGQAPNIIPEYAAAQFYTRSANRAYTDELSRKVTACAEAAALATGCKLTVSNYEYSYDELRTNETLSAAFTANLKEAGIPPEAIRTGNDHGSLDLGNVSLRCPAIHPFIQVVDQPYNLHTVEFRDAAQTGRAYDAMVFGATMLAYTAADVLTDPDLALRIREEFDRTVPGVRE</sequence>
<dbReference type="PANTHER" id="PTHR30575:SF0">
    <property type="entry name" value="XAA-ARG DIPEPTIDASE"/>
    <property type="match status" value="1"/>
</dbReference>
<dbReference type="Pfam" id="PF01546">
    <property type="entry name" value="Peptidase_M20"/>
    <property type="match status" value="1"/>
</dbReference>
<dbReference type="NCBIfam" id="TIGR01891">
    <property type="entry name" value="amidohydrolases"/>
    <property type="match status" value="1"/>
</dbReference>
<dbReference type="InterPro" id="IPR052030">
    <property type="entry name" value="Peptidase_M20/M20A_hydrolases"/>
</dbReference>
<dbReference type="Gene3D" id="3.30.70.360">
    <property type="match status" value="1"/>
</dbReference>
<evidence type="ECO:0000259" key="2">
    <source>
        <dbReference type="Pfam" id="PF07687"/>
    </source>
</evidence>
<organism evidence="3 4">
    <name type="scientific">Cohnella candidum</name>
    <dbReference type="NCBI Taxonomy" id="2674991"/>
    <lineage>
        <taxon>Bacteria</taxon>
        <taxon>Bacillati</taxon>
        <taxon>Bacillota</taxon>
        <taxon>Bacilli</taxon>
        <taxon>Bacillales</taxon>
        <taxon>Paenibacillaceae</taxon>
        <taxon>Cohnella</taxon>
    </lineage>
</organism>
<gene>
    <name evidence="3" type="ORF">EAV92_15010</name>
</gene>
<dbReference type="InterPro" id="IPR036264">
    <property type="entry name" value="Bact_exopeptidase_dim_dom"/>
</dbReference>
<dbReference type="InterPro" id="IPR002933">
    <property type="entry name" value="Peptidase_M20"/>
</dbReference>
<name>A0A3G3JZU4_9BACL</name>
<dbReference type="RefSeq" id="WP_123041852.1">
    <property type="nucleotide sequence ID" value="NZ_CP033433.1"/>
</dbReference>